<evidence type="ECO:0000313" key="2">
    <source>
        <dbReference type="EMBL" id="MBW2939715.1"/>
    </source>
</evidence>
<reference evidence="2" key="1">
    <citation type="submission" date="2021-07" db="EMBL/GenBank/DDBJ databases">
        <title>Zhongshania sp. CAU 1632 isolated from seawater.</title>
        <authorList>
            <person name="Kim W."/>
        </authorList>
    </citation>
    <scope>NUCLEOTIDE SEQUENCE</scope>
    <source>
        <strain evidence="2">CAU 1632</strain>
    </source>
</reference>
<accession>A0ABS6VPM7</accession>
<evidence type="ECO:0000256" key="1">
    <source>
        <dbReference type="SAM" id="SignalP"/>
    </source>
</evidence>
<dbReference type="EMBL" id="JAHWDQ010000001">
    <property type="protein sequence ID" value="MBW2939715.1"/>
    <property type="molecule type" value="Genomic_DNA"/>
</dbReference>
<organism evidence="2 3">
    <name type="scientific">Zhongshania aquimaris</name>
    <dbReference type="NCBI Taxonomy" id="2857107"/>
    <lineage>
        <taxon>Bacteria</taxon>
        <taxon>Pseudomonadati</taxon>
        <taxon>Pseudomonadota</taxon>
        <taxon>Gammaproteobacteria</taxon>
        <taxon>Cellvibrionales</taxon>
        <taxon>Spongiibacteraceae</taxon>
        <taxon>Zhongshania</taxon>
    </lineage>
</organism>
<gene>
    <name evidence="2" type="ORF">KXJ70_02965</name>
</gene>
<protein>
    <recommendedName>
        <fullName evidence="4">DUF4148 domain-containing protein</fullName>
    </recommendedName>
</protein>
<name>A0ABS6VPM7_9GAMM</name>
<feature type="chain" id="PRO_5045370328" description="DUF4148 domain-containing protein" evidence="1">
    <location>
        <begin position="24"/>
        <end position="94"/>
    </location>
</feature>
<sequence>MMKAVKLFGVLAASALFAVSVQAKPPFLTELSYEKESALGPTAISQNAGERRLDKYRPYLERNTVAETEIAAFEEVQGEPVDKTRRSFRHDRVN</sequence>
<dbReference type="RefSeq" id="WP_219041955.1">
    <property type="nucleotide sequence ID" value="NZ_JAHWDQ010000001.1"/>
</dbReference>
<comment type="caution">
    <text evidence="2">The sequence shown here is derived from an EMBL/GenBank/DDBJ whole genome shotgun (WGS) entry which is preliminary data.</text>
</comment>
<proteinExistence type="predicted"/>
<evidence type="ECO:0008006" key="4">
    <source>
        <dbReference type="Google" id="ProtNLM"/>
    </source>
</evidence>
<keyword evidence="3" id="KW-1185">Reference proteome</keyword>
<keyword evidence="1" id="KW-0732">Signal</keyword>
<evidence type="ECO:0000313" key="3">
    <source>
        <dbReference type="Proteomes" id="UP001166291"/>
    </source>
</evidence>
<dbReference type="Proteomes" id="UP001166291">
    <property type="component" value="Unassembled WGS sequence"/>
</dbReference>
<feature type="signal peptide" evidence="1">
    <location>
        <begin position="1"/>
        <end position="23"/>
    </location>
</feature>